<organism evidence="2 3">
    <name type="scientific">Cladobotryum mycophilum</name>
    <dbReference type="NCBI Taxonomy" id="491253"/>
    <lineage>
        <taxon>Eukaryota</taxon>
        <taxon>Fungi</taxon>
        <taxon>Dikarya</taxon>
        <taxon>Ascomycota</taxon>
        <taxon>Pezizomycotina</taxon>
        <taxon>Sordariomycetes</taxon>
        <taxon>Hypocreomycetidae</taxon>
        <taxon>Hypocreales</taxon>
        <taxon>Hypocreaceae</taxon>
        <taxon>Cladobotryum</taxon>
    </lineage>
</organism>
<accession>A0ABR0STZ1</accession>
<keyword evidence="3" id="KW-1185">Reference proteome</keyword>
<evidence type="ECO:0008006" key="4">
    <source>
        <dbReference type="Google" id="ProtNLM"/>
    </source>
</evidence>
<sequence length="337" mass="38308">MRLLSKKAIRSQLQESTCHWLMIQVRLYAVPYKGQANKARLLNTFATAIKAGKCKNLSPDAEAMKDYLRPQFDALMKDYITAFERRKFTEFERLNDPRSEIQYDVGYFLAKYFLDGPKGRPCRNKTKDPLVLDIEAPPNLAEAIKDIPGLVFRASRSKLLLIIGWITEMDRAIEKEFANLSSNDMPELIPTMEANLDFKRFLKKHFHIDVDDSGTVATYEQKPSAAVHLYPAFENMHLLRDIFMRVPGFHVQCVDHTHEVIAYLGIIEGAMVMVLSNSDELFRKKQRKRGGGDELDNASNDVRPMGIPTEVSGSSGTLVSEKRKPVSTNDPWRVPAA</sequence>
<evidence type="ECO:0000313" key="2">
    <source>
        <dbReference type="EMBL" id="KAK5995402.1"/>
    </source>
</evidence>
<feature type="region of interest" description="Disordered" evidence="1">
    <location>
        <begin position="285"/>
        <end position="337"/>
    </location>
</feature>
<evidence type="ECO:0000256" key="1">
    <source>
        <dbReference type="SAM" id="MobiDB-lite"/>
    </source>
</evidence>
<reference evidence="2 3" key="1">
    <citation type="submission" date="2024-01" db="EMBL/GenBank/DDBJ databases">
        <title>Complete genome of Cladobotryum mycophilum ATHUM6906.</title>
        <authorList>
            <person name="Christinaki A.C."/>
            <person name="Myridakis A.I."/>
            <person name="Kouvelis V.N."/>
        </authorList>
    </citation>
    <scope>NUCLEOTIDE SEQUENCE [LARGE SCALE GENOMIC DNA]</scope>
    <source>
        <strain evidence="2 3">ATHUM6906</strain>
    </source>
</reference>
<dbReference type="EMBL" id="JAVFKD010000004">
    <property type="protein sequence ID" value="KAK5995402.1"/>
    <property type="molecule type" value="Genomic_DNA"/>
</dbReference>
<proteinExistence type="predicted"/>
<dbReference type="Proteomes" id="UP001338125">
    <property type="component" value="Unassembled WGS sequence"/>
</dbReference>
<evidence type="ECO:0000313" key="3">
    <source>
        <dbReference type="Proteomes" id="UP001338125"/>
    </source>
</evidence>
<protein>
    <recommendedName>
        <fullName evidence="4">HNH nuclease domain-containing protein</fullName>
    </recommendedName>
</protein>
<gene>
    <name evidence="2" type="ORF">PT974_03806</name>
</gene>
<name>A0ABR0STZ1_9HYPO</name>
<comment type="caution">
    <text evidence="2">The sequence shown here is derived from an EMBL/GenBank/DDBJ whole genome shotgun (WGS) entry which is preliminary data.</text>
</comment>